<dbReference type="Proteomes" id="UP000195089">
    <property type="component" value="Unassembled WGS sequence"/>
</dbReference>
<dbReference type="EMBL" id="NFDL01000050">
    <property type="protein sequence ID" value="OTY44157.1"/>
    <property type="molecule type" value="Genomic_DNA"/>
</dbReference>
<organism evidence="1 2">
    <name type="scientific">Bacillus thuringiensis serovar pingluonsis</name>
    <dbReference type="NCBI Taxonomy" id="180881"/>
    <lineage>
        <taxon>Bacteria</taxon>
        <taxon>Bacillati</taxon>
        <taxon>Bacillota</taxon>
        <taxon>Bacilli</taxon>
        <taxon>Bacillales</taxon>
        <taxon>Bacillaceae</taxon>
        <taxon>Bacillus</taxon>
        <taxon>Bacillus cereus group</taxon>
    </lineage>
</organism>
<name>A0A243BE35_BACTU</name>
<evidence type="ECO:0008006" key="3">
    <source>
        <dbReference type="Google" id="ProtNLM"/>
    </source>
</evidence>
<evidence type="ECO:0000313" key="1">
    <source>
        <dbReference type="EMBL" id="OTY44157.1"/>
    </source>
</evidence>
<sequence>MSITAPVLPKDMQKKQVLDEFLQHCNQKQIEALRERDANSLCEWIKEARLARRELAALYRAKEKYDEEHERNRKNILGIIQRLRSQGVDASAVVRAHYITLCEEVG</sequence>
<evidence type="ECO:0000313" key="2">
    <source>
        <dbReference type="Proteomes" id="UP000195089"/>
    </source>
</evidence>
<comment type="caution">
    <text evidence="1">The sequence shown here is derived from an EMBL/GenBank/DDBJ whole genome shotgun (WGS) entry which is preliminary data.</text>
</comment>
<proteinExistence type="predicted"/>
<gene>
    <name evidence="1" type="ORF">BK742_13835</name>
</gene>
<reference evidence="1 2" key="1">
    <citation type="submission" date="2016-10" db="EMBL/GenBank/DDBJ databases">
        <title>Comparative genomics of Bacillus thuringiensis reveals a path to pathogens against multiple invertebrate hosts.</title>
        <authorList>
            <person name="Zheng J."/>
            <person name="Gao Q."/>
            <person name="Liu H."/>
            <person name="Peng D."/>
            <person name="Ruan L."/>
            <person name="Sun M."/>
        </authorList>
    </citation>
    <scope>NUCLEOTIDE SEQUENCE [LARGE SCALE GENOMIC DNA]</scope>
    <source>
        <strain evidence="1">BGSC 4BX1</strain>
    </source>
</reference>
<dbReference type="RefSeq" id="WP_088119614.1">
    <property type="nucleotide sequence ID" value="NZ_NFDL01000050.1"/>
</dbReference>
<protein>
    <recommendedName>
        <fullName evidence="3">Phage protein</fullName>
    </recommendedName>
</protein>
<dbReference type="AlphaFoldDB" id="A0A243BE35"/>
<accession>A0A243BE35</accession>